<dbReference type="SUPFAM" id="SSF56317">
    <property type="entry name" value="Carbon-nitrogen hydrolase"/>
    <property type="match status" value="1"/>
</dbReference>
<dbReference type="OrthoDB" id="4008466at2"/>
<dbReference type="InterPro" id="IPR036526">
    <property type="entry name" value="C-N_Hydrolase_sf"/>
</dbReference>
<name>A0A1I5Z6L5_9PSEU</name>
<dbReference type="AlphaFoldDB" id="A0A1I5Z6L5"/>
<dbReference type="PROSITE" id="PS01227">
    <property type="entry name" value="UPF0012"/>
    <property type="match status" value="1"/>
</dbReference>
<dbReference type="STRING" id="112413.SAMN05421854_11427"/>
<dbReference type="Gene3D" id="3.60.110.10">
    <property type="entry name" value="Carbon-nitrogen hydrolase"/>
    <property type="match status" value="1"/>
</dbReference>
<evidence type="ECO:0000313" key="4">
    <source>
        <dbReference type="Proteomes" id="UP000199137"/>
    </source>
</evidence>
<comment type="similarity">
    <text evidence="1">Belongs to the carbon-nitrogen hydrolase superfamily. NIT1/NIT2 family.</text>
</comment>
<dbReference type="InterPro" id="IPR044083">
    <property type="entry name" value="RamA-like"/>
</dbReference>
<protein>
    <submittedName>
        <fullName evidence="3">Predicted amidohydrolase</fullName>
    </submittedName>
</protein>
<evidence type="ECO:0000256" key="1">
    <source>
        <dbReference type="ARBA" id="ARBA00010613"/>
    </source>
</evidence>
<dbReference type="PROSITE" id="PS50263">
    <property type="entry name" value="CN_HYDROLASE"/>
    <property type="match status" value="1"/>
</dbReference>
<dbReference type="Proteomes" id="UP000199137">
    <property type="component" value="Unassembled WGS sequence"/>
</dbReference>
<dbReference type="CDD" id="cd07576">
    <property type="entry name" value="R-amidase_like"/>
    <property type="match status" value="1"/>
</dbReference>
<dbReference type="InterPro" id="IPR001110">
    <property type="entry name" value="UPF0012_CS"/>
</dbReference>
<gene>
    <name evidence="3" type="ORF">SAMN05421854_11427</name>
</gene>
<keyword evidence="3" id="KW-0378">Hydrolase</keyword>
<dbReference type="GO" id="GO:0016787">
    <property type="term" value="F:hydrolase activity"/>
    <property type="evidence" value="ECO:0007669"/>
    <property type="project" value="UniProtKB-KW"/>
</dbReference>
<dbReference type="RefSeq" id="WP_093576222.1">
    <property type="nucleotide sequence ID" value="NZ_FOWC01000014.1"/>
</dbReference>
<dbReference type="PANTHER" id="PTHR23088:SF27">
    <property type="entry name" value="DEAMINATED GLUTATHIONE AMIDASE"/>
    <property type="match status" value="1"/>
</dbReference>
<dbReference type="EMBL" id="FOWC01000014">
    <property type="protein sequence ID" value="SFQ52109.1"/>
    <property type="molecule type" value="Genomic_DNA"/>
</dbReference>
<feature type="domain" description="CN hydrolase" evidence="2">
    <location>
        <begin position="1"/>
        <end position="228"/>
    </location>
</feature>
<organism evidence="3 4">
    <name type="scientific">Amycolatopsis rubida</name>
    <dbReference type="NCBI Taxonomy" id="112413"/>
    <lineage>
        <taxon>Bacteria</taxon>
        <taxon>Bacillati</taxon>
        <taxon>Actinomycetota</taxon>
        <taxon>Actinomycetes</taxon>
        <taxon>Pseudonocardiales</taxon>
        <taxon>Pseudonocardiaceae</taxon>
        <taxon>Amycolatopsis</taxon>
    </lineage>
</organism>
<sequence>MIVAVHQGPFDRLPEAMAAAAERGAELIVTAEMGTTGYHIGAKAVAELAEPADGPRAAEIGALAAKHKLAVVYGYPERDGEAVYNSAQLLSAQGERLANYRKTHLFGDLDRDQFSPGDDPVVQADFKGLRTGLLICYDVEFPELVRAHALAGTDLLLVPTALMRPYERIADLLVPVRAHENQLYVVYANRCDTEGELTYCGRSTVASPDEVVAKAGPDEELLFAELDPAVLAQARAETPYLADRRPSLYRSLTEGPRA</sequence>
<proteinExistence type="inferred from homology"/>
<dbReference type="InterPro" id="IPR003010">
    <property type="entry name" value="C-N_Hydrolase"/>
</dbReference>
<dbReference type="Pfam" id="PF00795">
    <property type="entry name" value="CN_hydrolase"/>
    <property type="match status" value="1"/>
</dbReference>
<evidence type="ECO:0000259" key="2">
    <source>
        <dbReference type="PROSITE" id="PS50263"/>
    </source>
</evidence>
<reference evidence="3 4" key="1">
    <citation type="submission" date="2016-10" db="EMBL/GenBank/DDBJ databases">
        <authorList>
            <person name="de Groot N.N."/>
        </authorList>
    </citation>
    <scope>NUCLEOTIDE SEQUENCE [LARGE SCALE GENOMIC DNA]</scope>
    <source>
        <strain evidence="3 4">DSM 44637</strain>
    </source>
</reference>
<evidence type="ECO:0000313" key="3">
    <source>
        <dbReference type="EMBL" id="SFQ52109.1"/>
    </source>
</evidence>
<dbReference type="PANTHER" id="PTHR23088">
    <property type="entry name" value="NITRILASE-RELATED"/>
    <property type="match status" value="1"/>
</dbReference>
<accession>A0A1I5Z6L5</accession>